<accession>A0A8C4Y3X2</accession>
<comment type="subcellular location">
    <subcellularLocation>
        <location evidence="2">Cytoplasm</location>
    </subcellularLocation>
    <subcellularLocation>
        <location evidence="1">Nucleus</location>
    </subcellularLocation>
</comment>
<dbReference type="CDD" id="cd19496">
    <property type="entry name" value="Elp5"/>
    <property type="match status" value="1"/>
</dbReference>
<feature type="compositionally biased region" description="Acidic residues" evidence="9">
    <location>
        <begin position="424"/>
        <end position="440"/>
    </location>
</feature>
<dbReference type="UniPathway" id="UPA00988"/>
<feature type="compositionally biased region" description="Basic and acidic residues" evidence="9">
    <location>
        <begin position="44"/>
        <end position="53"/>
    </location>
</feature>
<evidence type="ECO:0000256" key="2">
    <source>
        <dbReference type="ARBA" id="ARBA00004496"/>
    </source>
</evidence>
<dbReference type="GO" id="GO:0033588">
    <property type="term" value="C:elongator holoenzyme complex"/>
    <property type="evidence" value="ECO:0007669"/>
    <property type="project" value="InterPro"/>
</dbReference>
<dbReference type="PANTHER" id="PTHR15641">
    <property type="entry name" value="ELONGATOR COMPLEX PROTEIN 5"/>
    <property type="match status" value="1"/>
</dbReference>
<dbReference type="AlphaFoldDB" id="A0A8C4Y3X2"/>
<protein>
    <recommendedName>
        <fullName evidence="5">Elongator complex protein 5</fullName>
    </recommendedName>
</protein>
<name>A0A8C4Y3X2_9SAUR</name>
<evidence type="ECO:0000313" key="11">
    <source>
        <dbReference type="Proteomes" id="UP000694390"/>
    </source>
</evidence>
<dbReference type="PANTHER" id="PTHR15641:SF1">
    <property type="entry name" value="ELONGATOR COMPLEX PROTEIN 5"/>
    <property type="match status" value="1"/>
</dbReference>
<reference evidence="10" key="1">
    <citation type="submission" date="2025-08" db="UniProtKB">
        <authorList>
            <consortium name="Ensembl"/>
        </authorList>
    </citation>
    <scope>IDENTIFICATION</scope>
</reference>
<dbReference type="Ensembl" id="ENSGEVT00005018686.1">
    <property type="protein sequence ID" value="ENSGEVP00005017786.1"/>
    <property type="gene ID" value="ENSGEVG00005012621.1"/>
</dbReference>
<feature type="compositionally biased region" description="Gly residues" evidence="9">
    <location>
        <begin position="59"/>
        <end position="76"/>
    </location>
</feature>
<evidence type="ECO:0000313" key="10">
    <source>
        <dbReference type="Ensembl" id="ENSGEVP00005017786.1"/>
    </source>
</evidence>
<comment type="pathway">
    <text evidence="3">tRNA modification; 5-methoxycarbonylmethyl-2-thiouridine-tRNA biosynthesis.</text>
</comment>
<feature type="region of interest" description="Disordered" evidence="9">
    <location>
        <begin position="353"/>
        <end position="375"/>
    </location>
</feature>
<evidence type="ECO:0000256" key="8">
    <source>
        <dbReference type="ARBA" id="ARBA00023242"/>
    </source>
</evidence>
<dbReference type="OrthoDB" id="166907at2759"/>
<feature type="region of interest" description="Disordered" evidence="9">
    <location>
        <begin position="414"/>
        <end position="440"/>
    </location>
</feature>
<keyword evidence="8" id="KW-0539">Nucleus</keyword>
<evidence type="ECO:0000256" key="6">
    <source>
        <dbReference type="ARBA" id="ARBA00022490"/>
    </source>
</evidence>
<comment type="similarity">
    <text evidence="4">Belongs to the ELP5 family.</text>
</comment>
<evidence type="ECO:0000256" key="3">
    <source>
        <dbReference type="ARBA" id="ARBA00005043"/>
    </source>
</evidence>
<dbReference type="GO" id="GO:0005829">
    <property type="term" value="C:cytosol"/>
    <property type="evidence" value="ECO:0007669"/>
    <property type="project" value="TreeGrafter"/>
</dbReference>
<evidence type="ECO:0000256" key="1">
    <source>
        <dbReference type="ARBA" id="ARBA00004123"/>
    </source>
</evidence>
<feature type="region of interest" description="Disordered" evidence="9">
    <location>
        <begin position="1"/>
        <end position="86"/>
    </location>
</feature>
<dbReference type="Proteomes" id="UP000694390">
    <property type="component" value="Unassembled WGS sequence"/>
</dbReference>
<reference evidence="10" key="2">
    <citation type="submission" date="2025-09" db="UniProtKB">
        <authorList>
            <consortium name="Ensembl"/>
        </authorList>
    </citation>
    <scope>IDENTIFICATION</scope>
</reference>
<dbReference type="GeneTree" id="ENSGT00390000009210"/>
<organism evidence="10 11">
    <name type="scientific">Gopherus evgoodei</name>
    <name type="common">Goodes thornscrub tortoise</name>
    <dbReference type="NCBI Taxonomy" id="1825980"/>
    <lineage>
        <taxon>Eukaryota</taxon>
        <taxon>Metazoa</taxon>
        <taxon>Chordata</taxon>
        <taxon>Craniata</taxon>
        <taxon>Vertebrata</taxon>
        <taxon>Euteleostomi</taxon>
        <taxon>Archelosauria</taxon>
        <taxon>Testudinata</taxon>
        <taxon>Testudines</taxon>
        <taxon>Cryptodira</taxon>
        <taxon>Durocryptodira</taxon>
        <taxon>Testudinoidea</taxon>
        <taxon>Testudinidae</taxon>
        <taxon>Gopherus</taxon>
    </lineage>
</organism>
<sequence length="440" mass="46744">MAELEGRGRWGDPWGEGEPGGVRKWWGGGARGRESLGAGVGEEEPGRGGDLERRRKHCGGLGGARGAMGGARGRGSQGESWRKRRGTWQVRGVGGAGATLRAQGLSPYGEVIGRRRRGRLVGSWKGRGVCVFPNGGEAIPISPARGPFPADTAECEGHSLLKTFVAASAHRGESVHIFGFEIPEEELLAGFDPDMTVRLLYQDGFTDPLRWTGEAGGFGAEEFTALGVAGRLARGPAGPVTVVLDSLSWLLLRQPLPAVCQTLGRIPRAAASAGLRVTRILALLHEDLHPPGLVETLRSLAQAVVGVRPAPEGIGSGEDAPRLASMLQRKGTGKVLTKEEYFTVLAGFTPKALGEPTGSVPRDEDADPHSTVDPTANLTFNLRLSDTERRARDGMPLPFHFSAQKKSSLLEASTSGGKIYYEPDAADDLDEEDPDDDLDV</sequence>
<keyword evidence="7" id="KW-0819">tRNA processing</keyword>
<dbReference type="GO" id="GO:0005634">
    <property type="term" value="C:nucleus"/>
    <property type="evidence" value="ECO:0007669"/>
    <property type="project" value="UniProtKB-SubCell"/>
</dbReference>
<feature type="compositionally biased region" description="Basic and acidic residues" evidence="9">
    <location>
        <begin position="1"/>
        <end position="10"/>
    </location>
</feature>
<dbReference type="Pfam" id="PF10483">
    <property type="entry name" value="Elong_Iki1"/>
    <property type="match status" value="1"/>
</dbReference>
<dbReference type="InterPro" id="IPR019519">
    <property type="entry name" value="Elp5"/>
</dbReference>
<keyword evidence="11" id="KW-1185">Reference proteome</keyword>
<evidence type="ECO:0000256" key="9">
    <source>
        <dbReference type="SAM" id="MobiDB-lite"/>
    </source>
</evidence>
<keyword evidence="6" id="KW-0963">Cytoplasm</keyword>
<proteinExistence type="inferred from homology"/>
<evidence type="ECO:0000256" key="7">
    <source>
        <dbReference type="ARBA" id="ARBA00022694"/>
    </source>
</evidence>
<dbReference type="GO" id="GO:0000049">
    <property type="term" value="F:tRNA binding"/>
    <property type="evidence" value="ECO:0007669"/>
    <property type="project" value="TreeGrafter"/>
</dbReference>
<dbReference type="GO" id="GO:0002098">
    <property type="term" value="P:tRNA wobble uridine modification"/>
    <property type="evidence" value="ECO:0007669"/>
    <property type="project" value="InterPro"/>
</dbReference>
<gene>
    <name evidence="10" type="primary">ELP5</name>
</gene>
<feature type="compositionally biased region" description="Basic and acidic residues" evidence="9">
    <location>
        <begin position="361"/>
        <end position="370"/>
    </location>
</feature>
<evidence type="ECO:0000256" key="5">
    <source>
        <dbReference type="ARBA" id="ARBA00020264"/>
    </source>
</evidence>
<evidence type="ECO:0000256" key="4">
    <source>
        <dbReference type="ARBA" id="ARBA00009567"/>
    </source>
</evidence>